<dbReference type="Proteomes" id="UP000265926">
    <property type="component" value="Unassembled WGS sequence"/>
</dbReference>
<evidence type="ECO:0000313" key="2">
    <source>
        <dbReference type="Proteomes" id="UP000265926"/>
    </source>
</evidence>
<accession>A0A399T719</accession>
<keyword evidence="2" id="KW-1185">Reference proteome</keyword>
<sequence>MFQATTSPETIISFAKIVIAREDKGRPKQAQSFAPARLHRVAGNKTGSRMMKLEYEHFSSWAGGVLPMKSGGRWLPKKERLSREGIISPRHPSADGYPKGGDIRLLTANIEYRISNKKHKSIYSRPAIAYSATARLHRVVSKPGINKPHDRIVRQQARILTDDLRSTATSEYPSERTNSNDKQNKLAAHSLWLAANSCLLPFGETERGLLLANIEYRITNKKHKSIYSRPAIAYSATARLHRVVSKLGINKPHDRIVRQQARILTDDLRSTETSEHPSERTNINDKQNKLAAHSLWLAAKNSNPIFLAKGERTVANIKNHHAYAT</sequence>
<evidence type="ECO:0000313" key="1">
    <source>
        <dbReference type="EMBL" id="RIJ49967.1"/>
    </source>
</evidence>
<protein>
    <submittedName>
        <fullName evidence="1">Uncharacterized protein</fullName>
    </submittedName>
</protein>
<gene>
    <name evidence="1" type="ORF">D1614_04280</name>
</gene>
<name>A0A399T719_9BACT</name>
<dbReference type="AlphaFoldDB" id="A0A399T719"/>
<organism evidence="1 2">
    <name type="scientific">Maribellus luteus</name>
    <dbReference type="NCBI Taxonomy" id="2305463"/>
    <lineage>
        <taxon>Bacteria</taxon>
        <taxon>Pseudomonadati</taxon>
        <taxon>Bacteroidota</taxon>
        <taxon>Bacteroidia</taxon>
        <taxon>Marinilabiliales</taxon>
        <taxon>Prolixibacteraceae</taxon>
        <taxon>Maribellus</taxon>
    </lineage>
</organism>
<dbReference type="EMBL" id="QWGR01000002">
    <property type="protein sequence ID" value="RIJ49967.1"/>
    <property type="molecule type" value="Genomic_DNA"/>
</dbReference>
<proteinExistence type="predicted"/>
<comment type="caution">
    <text evidence="1">The sequence shown here is derived from an EMBL/GenBank/DDBJ whole genome shotgun (WGS) entry which is preliminary data.</text>
</comment>
<reference evidence="1 2" key="1">
    <citation type="submission" date="2018-08" db="EMBL/GenBank/DDBJ databases">
        <title>Pallidiluteibacterium maritimus gen. nov., sp. nov., isolated from coastal sediment.</title>
        <authorList>
            <person name="Zhou L.Y."/>
        </authorList>
    </citation>
    <scope>NUCLEOTIDE SEQUENCE [LARGE SCALE GENOMIC DNA]</scope>
    <source>
        <strain evidence="1 2">XSD2</strain>
    </source>
</reference>